<sequence length="206" mass="23112">MANKSHKTFYLPMFCKSSITDTINPHKSSTDPSSPKLTCIGQIKKKPSTTTNNNNNNRFLVTNISDPATVNSTRYNKLHKLFSGKNLISPAIDTSCVTSTNKLNSKCVTRRSKSYNGRGRTPVSKKKCYVSKDVENVMRVVVDEEELDPPLPVVKCRRDRELDVNLWKRRGIEMKSLQIQPIQLSLNRIGSKNGGEFSIATSVTTF</sequence>
<keyword evidence="2" id="KW-1185">Reference proteome</keyword>
<comment type="caution">
    <text evidence="1">The sequence shown here is derived from an EMBL/GenBank/DDBJ whole genome shotgun (WGS) entry which is preliminary data.</text>
</comment>
<dbReference type="PANTHER" id="PTHR36323">
    <property type="entry name" value="MYOTUBULARIN-LIKE PROTEIN"/>
    <property type="match status" value="1"/>
</dbReference>
<dbReference type="AlphaFoldDB" id="A0AAD8P0I2"/>
<name>A0AAD8P0I2_TARER</name>
<gene>
    <name evidence="1" type="ORF">QVD17_16236</name>
</gene>
<organism evidence="1 2">
    <name type="scientific">Tagetes erecta</name>
    <name type="common">African marigold</name>
    <dbReference type="NCBI Taxonomy" id="13708"/>
    <lineage>
        <taxon>Eukaryota</taxon>
        <taxon>Viridiplantae</taxon>
        <taxon>Streptophyta</taxon>
        <taxon>Embryophyta</taxon>
        <taxon>Tracheophyta</taxon>
        <taxon>Spermatophyta</taxon>
        <taxon>Magnoliopsida</taxon>
        <taxon>eudicotyledons</taxon>
        <taxon>Gunneridae</taxon>
        <taxon>Pentapetalae</taxon>
        <taxon>asterids</taxon>
        <taxon>campanulids</taxon>
        <taxon>Asterales</taxon>
        <taxon>Asteraceae</taxon>
        <taxon>Asteroideae</taxon>
        <taxon>Heliantheae alliance</taxon>
        <taxon>Tageteae</taxon>
        <taxon>Tagetes</taxon>
    </lineage>
</organism>
<accession>A0AAD8P0I2</accession>
<proteinExistence type="predicted"/>
<dbReference type="EMBL" id="JAUHHV010000004">
    <property type="protein sequence ID" value="KAK1427549.1"/>
    <property type="molecule type" value="Genomic_DNA"/>
</dbReference>
<protein>
    <submittedName>
        <fullName evidence="1">Uncharacterized protein</fullName>
    </submittedName>
</protein>
<evidence type="ECO:0000313" key="1">
    <source>
        <dbReference type="EMBL" id="KAK1427549.1"/>
    </source>
</evidence>
<dbReference type="PANTHER" id="PTHR36323:SF1">
    <property type="entry name" value="MYOTUBULARIN-LIKE PROTEIN"/>
    <property type="match status" value="1"/>
</dbReference>
<reference evidence="1" key="1">
    <citation type="journal article" date="2023" name="bioRxiv">
        <title>Improved chromosome-level genome assembly for marigold (Tagetes erecta).</title>
        <authorList>
            <person name="Jiang F."/>
            <person name="Yuan L."/>
            <person name="Wang S."/>
            <person name="Wang H."/>
            <person name="Xu D."/>
            <person name="Wang A."/>
            <person name="Fan W."/>
        </authorList>
    </citation>
    <scope>NUCLEOTIDE SEQUENCE</scope>
    <source>
        <strain evidence="1">WSJ</strain>
        <tissue evidence="1">Leaf</tissue>
    </source>
</reference>
<dbReference type="Proteomes" id="UP001229421">
    <property type="component" value="Unassembled WGS sequence"/>
</dbReference>
<evidence type="ECO:0000313" key="2">
    <source>
        <dbReference type="Proteomes" id="UP001229421"/>
    </source>
</evidence>